<gene>
    <name evidence="1" type="ORF">ABH992_000228</name>
</gene>
<dbReference type="Pfam" id="PF01527">
    <property type="entry name" value="HTH_Tnp_1"/>
    <property type="match status" value="1"/>
</dbReference>
<dbReference type="PANTHER" id="PTHR33609">
    <property type="entry name" value="LOW CALCIUM RESPONSE LOCUS PROTEIN S"/>
    <property type="match status" value="1"/>
</dbReference>
<dbReference type="SUPFAM" id="SSF46689">
    <property type="entry name" value="Homeodomain-like"/>
    <property type="match status" value="1"/>
</dbReference>
<comment type="caution">
    <text evidence="1">The sequence shown here is derived from an EMBL/GenBank/DDBJ whole genome shotgun (WGS) entry which is preliminary data.</text>
</comment>
<dbReference type="Proteomes" id="UP001565474">
    <property type="component" value="Unassembled WGS sequence"/>
</dbReference>
<proteinExistence type="predicted"/>
<dbReference type="InterPro" id="IPR002514">
    <property type="entry name" value="Transposase_8"/>
</dbReference>
<organism evidence="1 2">
    <name type="scientific">Bradyrhizobium yuanmingense</name>
    <dbReference type="NCBI Taxonomy" id="108015"/>
    <lineage>
        <taxon>Bacteria</taxon>
        <taxon>Pseudomonadati</taxon>
        <taxon>Pseudomonadota</taxon>
        <taxon>Alphaproteobacteria</taxon>
        <taxon>Hyphomicrobiales</taxon>
        <taxon>Nitrobacteraceae</taxon>
        <taxon>Bradyrhizobium</taxon>
    </lineage>
</organism>
<protein>
    <recommendedName>
        <fullName evidence="3">Transposase</fullName>
    </recommendedName>
</protein>
<evidence type="ECO:0000313" key="2">
    <source>
        <dbReference type="Proteomes" id="UP001565474"/>
    </source>
</evidence>
<keyword evidence="2" id="KW-1185">Reference proteome</keyword>
<accession>A0ABV4G8Y1</accession>
<evidence type="ECO:0000313" key="1">
    <source>
        <dbReference type="EMBL" id="MEY9467829.1"/>
    </source>
</evidence>
<name>A0ABV4G8Y1_9BRAD</name>
<sequence length="177" mass="19764">MTKADRIQKQIIVILKEHEAGAKTADLACKHGISEGTIYNWKAKFGSMDASEAKRLRALEKENAKLKKLLGDQMLDAATLRKLLSKYGRARCQARCCRAPARRQRRLRTTPADATHWSIRAMAAETGFPTPRSAECGRRSACSRTVARPEALQMDQVRKPDLGLRPTLLSQSPADFM</sequence>
<dbReference type="PANTHER" id="PTHR33609:SF1">
    <property type="entry name" value="TRANSPOSASE"/>
    <property type="match status" value="1"/>
</dbReference>
<dbReference type="EMBL" id="JBGBZN010000001">
    <property type="protein sequence ID" value="MEY9467829.1"/>
    <property type="molecule type" value="Genomic_DNA"/>
</dbReference>
<dbReference type="InterPro" id="IPR052546">
    <property type="entry name" value="Transposase_8_domain"/>
</dbReference>
<reference evidence="1 2" key="1">
    <citation type="submission" date="2024-07" db="EMBL/GenBank/DDBJ databases">
        <title>Genomic Encyclopedia of Type Strains, Phase V (KMG-V): Genome sequencing to study the core and pangenomes of soil and plant-associated prokaryotes.</title>
        <authorList>
            <person name="Whitman W."/>
        </authorList>
    </citation>
    <scope>NUCLEOTIDE SEQUENCE [LARGE SCALE GENOMIC DNA]</scope>
    <source>
        <strain evidence="1 2">USDA 222</strain>
    </source>
</reference>
<dbReference type="InterPro" id="IPR009057">
    <property type="entry name" value="Homeodomain-like_sf"/>
</dbReference>
<evidence type="ECO:0008006" key="3">
    <source>
        <dbReference type="Google" id="ProtNLM"/>
    </source>
</evidence>